<dbReference type="GO" id="GO:0004497">
    <property type="term" value="F:monooxygenase activity"/>
    <property type="evidence" value="ECO:0007669"/>
    <property type="project" value="UniProtKB-KW"/>
</dbReference>
<proteinExistence type="predicted"/>
<evidence type="ECO:0000313" key="3">
    <source>
        <dbReference type="WBParaSite" id="Hba_06081"/>
    </source>
</evidence>
<dbReference type="AlphaFoldDB" id="A0A1I7WLY7"/>
<dbReference type="GO" id="GO:0020037">
    <property type="term" value="F:heme binding"/>
    <property type="evidence" value="ECO:0007669"/>
    <property type="project" value="InterPro"/>
</dbReference>
<dbReference type="GO" id="GO:0016705">
    <property type="term" value="F:oxidoreductase activity, acting on paired donors, with incorporation or reduction of molecular oxygen"/>
    <property type="evidence" value="ECO:0007669"/>
    <property type="project" value="InterPro"/>
</dbReference>
<evidence type="ECO:0000313" key="2">
    <source>
        <dbReference type="Proteomes" id="UP000095283"/>
    </source>
</evidence>
<dbReference type="InterPro" id="IPR036396">
    <property type="entry name" value="Cyt_P450_sf"/>
</dbReference>
<reference evidence="3" key="1">
    <citation type="submission" date="2016-11" db="UniProtKB">
        <authorList>
            <consortium name="WormBaseParasite"/>
        </authorList>
    </citation>
    <scope>IDENTIFICATION</scope>
</reference>
<keyword evidence="1" id="KW-0560">Oxidoreductase</keyword>
<accession>A0A1I7WLY7</accession>
<name>A0A1I7WLY7_HETBA</name>
<sequence>MYWRRRGLPPGPIPLPVIGNFLQVDSNIE</sequence>
<dbReference type="WBParaSite" id="Hba_06081">
    <property type="protein sequence ID" value="Hba_06081"/>
    <property type="gene ID" value="Hba_06081"/>
</dbReference>
<dbReference type="GO" id="GO:0005506">
    <property type="term" value="F:iron ion binding"/>
    <property type="evidence" value="ECO:0007669"/>
    <property type="project" value="InterPro"/>
</dbReference>
<evidence type="ECO:0000256" key="1">
    <source>
        <dbReference type="ARBA" id="ARBA00023033"/>
    </source>
</evidence>
<dbReference type="SUPFAM" id="SSF48264">
    <property type="entry name" value="Cytochrome P450"/>
    <property type="match status" value="1"/>
</dbReference>
<organism evidence="2 3">
    <name type="scientific">Heterorhabditis bacteriophora</name>
    <name type="common">Entomopathogenic nematode worm</name>
    <dbReference type="NCBI Taxonomy" id="37862"/>
    <lineage>
        <taxon>Eukaryota</taxon>
        <taxon>Metazoa</taxon>
        <taxon>Ecdysozoa</taxon>
        <taxon>Nematoda</taxon>
        <taxon>Chromadorea</taxon>
        <taxon>Rhabditida</taxon>
        <taxon>Rhabditina</taxon>
        <taxon>Rhabditomorpha</taxon>
        <taxon>Strongyloidea</taxon>
        <taxon>Heterorhabditidae</taxon>
        <taxon>Heterorhabditis</taxon>
    </lineage>
</organism>
<keyword evidence="1" id="KW-0503">Monooxygenase</keyword>
<keyword evidence="2" id="KW-1185">Reference proteome</keyword>
<dbReference type="Proteomes" id="UP000095283">
    <property type="component" value="Unplaced"/>
</dbReference>
<protein>
    <submittedName>
        <fullName evidence="3">Cytochrome P450</fullName>
    </submittedName>
</protein>